<evidence type="ECO:0000256" key="2">
    <source>
        <dbReference type="ARBA" id="ARBA00005336"/>
    </source>
</evidence>
<dbReference type="InterPro" id="IPR013783">
    <property type="entry name" value="Ig-like_fold"/>
</dbReference>
<gene>
    <name evidence="9" type="primary">bglB</name>
    <name evidence="9" type="ORF">TRFO_09426</name>
</gene>
<evidence type="ECO:0000256" key="7">
    <source>
        <dbReference type="RuleBase" id="RU361161"/>
    </source>
</evidence>
<evidence type="ECO:0000256" key="6">
    <source>
        <dbReference type="ARBA" id="ARBA00023295"/>
    </source>
</evidence>
<dbReference type="InterPro" id="IPR017853">
    <property type="entry name" value="GH"/>
</dbReference>
<accession>A0A1J4JE96</accession>
<dbReference type="InterPro" id="IPR036881">
    <property type="entry name" value="Glyco_hydro_3_C_sf"/>
</dbReference>
<dbReference type="AlphaFoldDB" id="A0A1J4JE96"/>
<dbReference type="SMART" id="SM01217">
    <property type="entry name" value="Fn3_like"/>
    <property type="match status" value="1"/>
</dbReference>
<evidence type="ECO:0000313" key="10">
    <source>
        <dbReference type="Proteomes" id="UP000179807"/>
    </source>
</evidence>
<dbReference type="Gene3D" id="3.40.50.1700">
    <property type="entry name" value="Glycoside hydrolase family 3 C-terminal domain"/>
    <property type="match status" value="1"/>
</dbReference>
<dbReference type="GO" id="GO:0005975">
    <property type="term" value="P:carbohydrate metabolic process"/>
    <property type="evidence" value="ECO:0007669"/>
    <property type="project" value="InterPro"/>
</dbReference>
<dbReference type="GeneID" id="94829567"/>
<name>A0A1J4JE96_9EUKA</name>
<proteinExistence type="inferred from homology"/>
<dbReference type="OrthoDB" id="416222at2759"/>
<dbReference type="EC" id="3.2.1.21" evidence="3"/>
<evidence type="ECO:0000256" key="3">
    <source>
        <dbReference type="ARBA" id="ARBA00012744"/>
    </source>
</evidence>
<protein>
    <recommendedName>
        <fullName evidence="3">beta-glucosidase</fullName>
        <ecNumber evidence="3">3.2.1.21</ecNumber>
    </recommendedName>
</protein>
<dbReference type="InterPro" id="IPR036962">
    <property type="entry name" value="Glyco_hydro_3_N_sf"/>
</dbReference>
<evidence type="ECO:0000256" key="4">
    <source>
        <dbReference type="ARBA" id="ARBA00022801"/>
    </source>
</evidence>
<comment type="caution">
    <text evidence="9">The sequence shown here is derived from an EMBL/GenBank/DDBJ whole genome shotgun (WGS) entry which is preliminary data.</text>
</comment>
<dbReference type="FunFam" id="2.60.40.10:FF:000495">
    <property type="entry name" value="Periplasmic beta-glucosidase"/>
    <property type="match status" value="1"/>
</dbReference>
<dbReference type="Pfam" id="PF14310">
    <property type="entry name" value="Fn3-like"/>
    <property type="match status" value="1"/>
</dbReference>
<dbReference type="Pfam" id="PF00933">
    <property type="entry name" value="Glyco_hydro_3"/>
    <property type="match status" value="1"/>
</dbReference>
<dbReference type="Gene3D" id="2.60.40.10">
    <property type="entry name" value="Immunoglobulins"/>
    <property type="match status" value="1"/>
</dbReference>
<evidence type="ECO:0000313" key="9">
    <source>
        <dbReference type="EMBL" id="OHS97432.1"/>
    </source>
</evidence>
<dbReference type="InterPro" id="IPR026891">
    <property type="entry name" value="Fn3-like"/>
</dbReference>
<sequence>MSFEVKSIVSQLTLEEKVNLCGGIDMWHTASVERLGVPNIMMSDGPHGLRKQTVSEGIININDSIDAVCFPAACATSCSFDKDILRKMGQTLADEMIATDISILLGPDVNIKRSPLCGRNFEYFSEDPFLSTTLSGSLIEGIQSKGVGACIKHFAVNNQEHRRLSVSANVDERALREIYLASFEGAIRNAKPWAIMCSYNRVNGVYASDNEQLLNQILRKEWGYEGFVMSDWGAVNDRVAGLKAGLDLQMPGPCKWSIPVVIKAIKDGLLDEKYVDICAERVLNMVSKAHHTFKNLTGEKGCFDLEKHHIIARKVEEECIVLLKNENNVLPLKKTQKIAFIGGFAKTPRYQGSGSSHINASKVTNAYDSSKVIVGESTGSIEYAEGFRTDIQKEENENEQQIDREKIDQAINLAKSSEVIVIFAGLPDAYESEGYDRAHINMPSNQNILIEEIAKVNNNVIVILHNGSPIAMPWASSVSGILECFLGGQAVGEATANILFGITNPSGHLSETYPLRLEDNPSYLEFPGHDNEVNYLESIFVGYRYYEKKHMNVLFPFGHGLSYTTFKYNNLSINKSEFKDNDENIVVSVDVENTGSVAGKTVAQLYVSDHTNIINRPVKELKGFEKVYLEPGEKKTIQFKLCKRSFAYWNTKIHDWHAESGKYEIHIGQSSQQIEASLAVNVVSSSKIVRHIDMNSTLSEILQIQAIKDFLKSEIAKLPELKGALESSDSFIRILASESPLRSLAFLLPNRDQVENIIKHSNKLIDDAVNSE</sequence>
<keyword evidence="10" id="KW-1185">Reference proteome</keyword>
<dbReference type="InterPro" id="IPR001764">
    <property type="entry name" value="Glyco_hydro_3_N"/>
</dbReference>
<reference evidence="9" key="1">
    <citation type="submission" date="2016-10" db="EMBL/GenBank/DDBJ databases">
        <authorList>
            <person name="Benchimol M."/>
            <person name="Almeida L.G."/>
            <person name="Vasconcelos A.T."/>
            <person name="Perreira-Neves A."/>
            <person name="Rosa I.A."/>
            <person name="Tasca T."/>
            <person name="Bogo M.R."/>
            <person name="de Souza W."/>
        </authorList>
    </citation>
    <scope>NUCLEOTIDE SEQUENCE [LARGE SCALE GENOMIC DNA]</scope>
    <source>
        <strain evidence="9">K</strain>
    </source>
</reference>
<dbReference type="InterPro" id="IPR002772">
    <property type="entry name" value="Glyco_hydro_3_C"/>
</dbReference>
<evidence type="ECO:0000256" key="5">
    <source>
        <dbReference type="ARBA" id="ARBA00023277"/>
    </source>
</evidence>
<dbReference type="VEuPathDB" id="TrichDB:TRFO_09426"/>
<dbReference type="InterPro" id="IPR019800">
    <property type="entry name" value="Glyco_hydro_3_AS"/>
</dbReference>
<dbReference type="Proteomes" id="UP000179807">
    <property type="component" value="Unassembled WGS sequence"/>
</dbReference>
<dbReference type="PROSITE" id="PS00775">
    <property type="entry name" value="GLYCOSYL_HYDROL_F3"/>
    <property type="match status" value="1"/>
</dbReference>
<keyword evidence="6 7" id="KW-0326">Glycosidase</keyword>
<dbReference type="SUPFAM" id="SSF51445">
    <property type="entry name" value="(Trans)glycosidases"/>
    <property type="match status" value="1"/>
</dbReference>
<keyword evidence="4 7" id="KW-0378">Hydrolase</keyword>
<dbReference type="EMBL" id="MLAK01001115">
    <property type="protein sequence ID" value="OHS97432.1"/>
    <property type="molecule type" value="Genomic_DNA"/>
</dbReference>
<dbReference type="RefSeq" id="XP_068350569.1">
    <property type="nucleotide sequence ID" value="XM_068494863.1"/>
</dbReference>
<dbReference type="GO" id="GO:0008422">
    <property type="term" value="F:beta-glucosidase activity"/>
    <property type="evidence" value="ECO:0007669"/>
    <property type="project" value="UniProtKB-EC"/>
</dbReference>
<comment type="catalytic activity">
    <reaction evidence="1">
        <text>Hydrolysis of terminal, non-reducing beta-D-glucosyl residues with release of beta-D-glucose.</text>
        <dbReference type="EC" id="3.2.1.21"/>
    </reaction>
</comment>
<comment type="similarity">
    <text evidence="2 7">Belongs to the glycosyl hydrolase 3 family.</text>
</comment>
<dbReference type="PRINTS" id="PR00133">
    <property type="entry name" value="GLHYDRLASE3"/>
</dbReference>
<evidence type="ECO:0000256" key="1">
    <source>
        <dbReference type="ARBA" id="ARBA00000448"/>
    </source>
</evidence>
<dbReference type="PANTHER" id="PTHR42715:SF10">
    <property type="entry name" value="BETA-GLUCOSIDASE"/>
    <property type="match status" value="1"/>
</dbReference>
<dbReference type="Pfam" id="PF01915">
    <property type="entry name" value="Glyco_hydro_3_C"/>
    <property type="match status" value="1"/>
</dbReference>
<dbReference type="InterPro" id="IPR050288">
    <property type="entry name" value="Cellulose_deg_GH3"/>
</dbReference>
<keyword evidence="5" id="KW-0119">Carbohydrate metabolism</keyword>
<dbReference type="SUPFAM" id="SSF52279">
    <property type="entry name" value="Beta-D-glucan exohydrolase, C-terminal domain"/>
    <property type="match status" value="1"/>
</dbReference>
<evidence type="ECO:0000259" key="8">
    <source>
        <dbReference type="SMART" id="SM01217"/>
    </source>
</evidence>
<dbReference type="PANTHER" id="PTHR42715">
    <property type="entry name" value="BETA-GLUCOSIDASE"/>
    <property type="match status" value="1"/>
</dbReference>
<dbReference type="Gene3D" id="3.20.20.300">
    <property type="entry name" value="Glycoside hydrolase, family 3, N-terminal domain"/>
    <property type="match status" value="1"/>
</dbReference>
<organism evidence="9 10">
    <name type="scientific">Tritrichomonas foetus</name>
    <dbReference type="NCBI Taxonomy" id="1144522"/>
    <lineage>
        <taxon>Eukaryota</taxon>
        <taxon>Metamonada</taxon>
        <taxon>Parabasalia</taxon>
        <taxon>Tritrichomonadida</taxon>
        <taxon>Tritrichomonadidae</taxon>
        <taxon>Tritrichomonas</taxon>
    </lineage>
</organism>
<feature type="domain" description="Fibronectin type III-like" evidence="8">
    <location>
        <begin position="601"/>
        <end position="671"/>
    </location>
</feature>